<feature type="domain" description="Rhodanese" evidence="1">
    <location>
        <begin position="37"/>
        <end position="135"/>
    </location>
</feature>
<accession>A0A1G6VM98</accession>
<name>A0A1G6VM98_9ACTN</name>
<dbReference type="EMBL" id="FMZF01000009">
    <property type="protein sequence ID" value="SDD53976.1"/>
    <property type="molecule type" value="Genomic_DNA"/>
</dbReference>
<evidence type="ECO:0000259" key="1">
    <source>
        <dbReference type="PROSITE" id="PS50206"/>
    </source>
</evidence>
<dbReference type="Pfam" id="PF00581">
    <property type="entry name" value="Rhodanese"/>
    <property type="match status" value="1"/>
</dbReference>
<dbReference type="SUPFAM" id="SSF52821">
    <property type="entry name" value="Rhodanese/Cell cycle control phosphatase"/>
    <property type="match status" value="1"/>
</dbReference>
<dbReference type="PANTHER" id="PTHR44086">
    <property type="entry name" value="THIOSULFATE SULFURTRANSFERASE RDL2, MITOCHONDRIAL-RELATED"/>
    <property type="match status" value="1"/>
</dbReference>
<evidence type="ECO:0000313" key="2">
    <source>
        <dbReference type="EMBL" id="SDD53976.1"/>
    </source>
</evidence>
<dbReference type="STRING" id="1190417.SAMN05660690_4482"/>
<dbReference type="RefSeq" id="WP_217637324.1">
    <property type="nucleotide sequence ID" value="NZ_FMZF01000009.1"/>
</dbReference>
<dbReference type="SMART" id="SM00450">
    <property type="entry name" value="RHOD"/>
    <property type="match status" value="1"/>
</dbReference>
<dbReference type="InterPro" id="IPR036873">
    <property type="entry name" value="Rhodanese-like_dom_sf"/>
</dbReference>
<proteinExistence type="predicted"/>
<keyword evidence="2" id="KW-0808">Transferase</keyword>
<dbReference type="Proteomes" id="UP000199416">
    <property type="component" value="Unassembled WGS sequence"/>
</dbReference>
<dbReference type="InterPro" id="IPR001763">
    <property type="entry name" value="Rhodanese-like_dom"/>
</dbReference>
<protein>
    <submittedName>
        <fullName evidence="2">Rhodanese-related sulfurtransferase</fullName>
    </submittedName>
</protein>
<organism evidence="2 3">
    <name type="scientific">Geodermatophilus telluris</name>
    <dbReference type="NCBI Taxonomy" id="1190417"/>
    <lineage>
        <taxon>Bacteria</taxon>
        <taxon>Bacillati</taxon>
        <taxon>Actinomycetota</taxon>
        <taxon>Actinomycetes</taxon>
        <taxon>Geodermatophilales</taxon>
        <taxon>Geodermatophilaceae</taxon>
        <taxon>Geodermatophilus</taxon>
    </lineage>
</organism>
<dbReference type="PROSITE" id="PS50206">
    <property type="entry name" value="RHODANESE_3"/>
    <property type="match status" value="1"/>
</dbReference>
<sequence length="139" mass="14649">MSGPGPRPPGARSVDQLLAEARERITRVTPAEAARRVAEGAVLVDIRPQWQRAADGEVPGAVVVERNHLEWRFDPESDARLPQATGYDVDVVVLCQEGYTSSLAADALRSLGLARASDVIGGHRAWVADGLPSTGGTGG</sequence>
<gene>
    <name evidence="2" type="ORF">SAMN05660690_4482</name>
</gene>
<dbReference type="PANTHER" id="PTHR44086:SF10">
    <property type="entry name" value="THIOSULFATE SULFURTRANSFERASE_RHODANESE-LIKE DOMAIN-CONTAINING PROTEIN 3"/>
    <property type="match status" value="1"/>
</dbReference>
<dbReference type="GO" id="GO:0004792">
    <property type="term" value="F:thiosulfate-cyanide sulfurtransferase activity"/>
    <property type="evidence" value="ECO:0007669"/>
    <property type="project" value="TreeGrafter"/>
</dbReference>
<evidence type="ECO:0000313" key="3">
    <source>
        <dbReference type="Proteomes" id="UP000199416"/>
    </source>
</evidence>
<dbReference type="AlphaFoldDB" id="A0A1G6VM98"/>
<reference evidence="3" key="1">
    <citation type="submission" date="2016-10" db="EMBL/GenBank/DDBJ databases">
        <authorList>
            <person name="Varghese N."/>
            <person name="Submissions S."/>
        </authorList>
    </citation>
    <scope>NUCLEOTIDE SEQUENCE [LARGE SCALE GENOMIC DNA]</scope>
    <source>
        <strain evidence="3">DSM 45421</strain>
    </source>
</reference>
<dbReference type="Gene3D" id="3.40.250.10">
    <property type="entry name" value="Rhodanese-like domain"/>
    <property type="match status" value="1"/>
</dbReference>
<keyword evidence="3" id="KW-1185">Reference proteome</keyword>